<protein>
    <recommendedName>
        <fullName evidence="1">Defective in cullin neddylation protein</fullName>
    </recommendedName>
</protein>
<feature type="signal peptide" evidence="3">
    <location>
        <begin position="1"/>
        <end position="23"/>
    </location>
</feature>
<dbReference type="InterPro" id="IPR005176">
    <property type="entry name" value="PONY_dom"/>
</dbReference>
<dbReference type="PROSITE" id="PS51229">
    <property type="entry name" value="DCUN1"/>
    <property type="match status" value="1"/>
</dbReference>
<dbReference type="GO" id="GO:0031624">
    <property type="term" value="F:ubiquitin conjugating enzyme binding"/>
    <property type="evidence" value="ECO:0007669"/>
    <property type="project" value="TreeGrafter"/>
</dbReference>
<gene>
    <name evidence="5" type="ORF">Agub_g8074</name>
</gene>
<keyword evidence="3" id="KW-0732">Signal</keyword>
<proteinExistence type="predicted"/>
<dbReference type="Gene3D" id="1.10.238.200">
    <property type="entry name" value="Cullin, PONY binding domain"/>
    <property type="match status" value="1"/>
</dbReference>
<evidence type="ECO:0000313" key="5">
    <source>
        <dbReference type="EMBL" id="GFR46496.1"/>
    </source>
</evidence>
<comment type="caution">
    <text evidence="5">The sequence shown here is derived from an EMBL/GenBank/DDBJ whole genome shotgun (WGS) entry which is preliminary data.</text>
</comment>
<dbReference type="GO" id="GO:0097602">
    <property type="term" value="F:cullin family protein binding"/>
    <property type="evidence" value="ECO:0007669"/>
    <property type="project" value="TreeGrafter"/>
</dbReference>
<evidence type="ECO:0000313" key="6">
    <source>
        <dbReference type="Proteomes" id="UP001054857"/>
    </source>
</evidence>
<evidence type="ECO:0000256" key="1">
    <source>
        <dbReference type="RuleBase" id="RU410713"/>
    </source>
</evidence>
<reference evidence="5 6" key="1">
    <citation type="journal article" date="2021" name="Sci. Rep.">
        <title>Genome sequencing of the multicellular alga Astrephomene provides insights into convergent evolution of germ-soma differentiation.</title>
        <authorList>
            <person name="Yamashita S."/>
            <person name="Yamamoto K."/>
            <person name="Matsuzaki R."/>
            <person name="Suzuki S."/>
            <person name="Yamaguchi H."/>
            <person name="Hirooka S."/>
            <person name="Minakuchi Y."/>
            <person name="Miyagishima S."/>
            <person name="Kawachi M."/>
            <person name="Toyoda A."/>
            <person name="Nozaki H."/>
        </authorList>
    </citation>
    <scope>NUCLEOTIDE SEQUENCE [LARGE SCALE GENOMIC DNA]</scope>
    <source>
        <strain evidence="5 6">NIES-4017</strain>
    </source>
</reference>
<dbReference type="GO" id="GO:0000151">
    <property type="term" value="C:ubiquitin ligase complex"/>
    <property type="evidence" value="ECO:0007669"/>
    <property type="project" value="TreeGrafter"/>
</dbReference>
<organism evidence="5 6">
    <name type="scientific">Astrephomene gubernaculifera</name>
    <dbReference type="NCBI Taxonomy" id="47775"/>
    <lineage>
        <taxon>Eukaryota</taxon>
        <taxon>Viridiplantae</taxon>
        <taxon>Chlorophyta</taxon>
        <taxon>core chlorophytes</taxon>
        <taxon>Chlorophyceae</taxon>
        <taxon>CS clade</taxon>
        <taxon>Chlamydomonadales</taxon>
        <taxon>Astrephomenaceae</taxon>
        <taxon>Astrephomene</taxon>
    </lineage>
</organism>
<comment type="function">
    <text evidence="1">Neddylation of cullins play an essential role in the regulation of SCF-type complexes activity.</text>
</comment>
<sequence>MAGHDAMLLFLHESFMAFCEVLTAEVNCWEACKTKLQQLQQQWQEKGLYGANALNTITQYQAQIAWQDMPPDQFHKFYRFVFHICREPGKRNISMEQAVAAWRRIMVGRFRLLDRWSAFAAASQARVVTEDTWRQVLDFSRTVHEDLSNYDPAGAWAVLLDEFVEDMRSSSRRRMTADVAGSGAAAGSGGVCYTLHRGGSGGGSDLLLLGGHHHHHQRCGSSSSAADLTSLLMYGNTSGGGAGSDAGGGGGGGLLGCDSYMTSISPRCGSKRREPDVDVVTEQLSAMPLGSGQHPHAHAHPQLCQQGQGTCVGPGHGHCQGQGCQGHGPGGLHYPHGGCCGHAGLGAGGGGGGGHPDALAKRVCLERQPSQQQFPQALGPGDPHHPQFQHQQDPHQHHHQQQPHMAARGGVCGPGGGDGTGGAAACMGDGGSVGPGFMLSRAPSSGQQPQQPMMPCSAGACGECSEDSQGPVGSAGMEGVQDSMLVNCQSQQHFTTQQPQQQLFPSQPQHCQQRRAIKARRSGVSDIVRTAVSEALGF</sequence>
<dbReference type="InterPro" id="IPR014764">
    <property type="entry name" value="DCN-prot"/>
</dbReference>
<dbReference type="Pfam" id="PF03556">
    <property type="entry name" value="Cullin_binding"/>
    <property type="match status" value="1"/>
</dbReference>
<dbReference type="EMBL" id="BMAR01000014">
    <property type="protein sequence ID" value="GFR46496.1"/>
    <property type="molecule type" value="Genomic_DNA"/>
</dbReference>
<dbReference type="PANTHER" id="PTHR12281:SF31">
    <property type="entry name" value="DCN1-LIKE PROTEIN 3"/>
    <property type="match status" value="1"/>
</dbReference>
<dbReference type="InterPro" id="IPR042460">
    <property type="entry name" value="DCN1-like_PONY"/>
</dbReference>
<dbReference type="PANTHER" id="PTHR12281">
    <property type="entry name" value="RP42 RELATED"/>
    <property type="match status" value="1"/>
</dbReference>
<name>A0AAD3DR40_9CHLO</name>
<dbReference type="GO" id="GO:0032182">
    <property type="term" value="F:ubiquitin-like protein binding"/>
    <property type="evidence" value="ECO:0007669"/>
    <property type="project" value="TreeGrafter"/>
</dbReference>
<evidence type="ECO:0000259" key="4">
    <source>
        <dbReference type="PROSITE" id="PS51229"/>
    </source>
</evidence>
<keyword evidence="6" id="KW-1185">Reference proteome</keyword>
<accession>A0AAD3DR40</accession>
<evidence type="ECO:0000256" key="3">
    <source>
        <dbReference type="SAM" id="SignalP"/>
    </source>
</evidence>
<dbReference type="AlphaFoldDB" id="A0AAD3DR40"/>
<dbReference type="GO" id="GO:0045116">
    <property type="term" value="P:protein neddylation"/>
    <property type="evidence" value="ECO:0007669"/>
    <property type="project" value="TreeGrafter"/>
</dbReference>
<evidence type="ECO:0000256" key="2">
    <source>
        <dbReference type="SAM" id="MobiDB-lite"/>
    </source>
</evidence>
<feature type="region of interest" description="Disordered" evidence="2">
    <location>
        <begin position="373"/>
        <end position="414"/>
    </location>
</feature>
<dbReference type="Proteomes" id="UP001054857">
    <property type="component" value="Unassembled WGS sequence"/>
</dbReference>
<feature type="domain" description="DCUN1" evidence="4">
    <location>
        <begin position="1"/>
        <end position="168"/>
    </location>
</feature>
<feature type="chain" id="PRO_5041948282" description="Defective in cullin neddylation protein" evidence="3">
    <location>
        <begin position="24"/>
        <end position="538"/>
    </location>
</feature>